<feature type="region of interest" description="Disordered" evidence="1">
    <location>
        <begin position="411"/>
        <end position="523"/>
    </location>
</feature>
<dbReference type="SMART" id="SM00740">
    <property type="entry name" value="PASTA"/>
    <property type="match status" value="3"/>
</dbReference>
<proteinExistence type="predicted"/>
<keyword evidence="5" id="KW-1185">Reference proteome</keyword>
<name>A0A1W1VA94_9DEIO</name>
<dbReference type="Pfam" id="PF03793">
    <property type="entry name" value="PASTA"/>
    <property type="match status" value="3"/>
</dbReference>
<dbReference type="PROSITE" id="PS51178">
    <property type="entry name" value="PASTA"/>
    <property type="match status" value="3"/>
</dbReference>
<evidence type="ECO:0000259" key="3">
    <source>
        <dbReference type="PROSITE" id="PS51178"/>
    </source>
</evidence>
<evidence type="ECO:0000256" key="2">
    <source>
        <dbReference type="SAM" id="Phobius"/>
    </source>
</evidence>
<gene>
    <name evidence="4" type="ORF">SAMN00790413_00603</name>
</gene>
<organism evidence="4 5">
    <name type="scientific">Deinococcus hopiensis KR-140</name>
    <dbReference type="NCBI Taxonomy" id="695939"/>
    <lineage>
        <taxon>Bacteria</taxon>
        <taxon>Thermotogati</taxon>
        <taxon>Deinococcota</taxon>
        <taxon>Deinococci</taxon>
        <taxon>Deinococcales</taxon>
        <taxon>Deinococcaceae</taxon>
        <taxon>Deinococcus</taxon>
    </lineage>
</organism>
<dbReference type="AlphaFoldDB" id="A0A1W1VA94"/>
<reference evidence="4 5" key="1">
    <citation type="submission" date="2017-04" db="EMBL/GenBank/DDBJ databases">
        <authorList>
            <person name="Afonso C.L."/>
            <person name="Miller P.J."/>
            <person name="Scott M.A."/>
            <person name="Spackman E."/>
            <person name="Goraichik I."/>
            <person name="Dimitrov K.M."/>
            <person name="Suarez D.L."/>
            <person name="Swayne D.E."/>
        </authorList>
    </citation>
    <scope>NUCLEOTIDE SEQUENCE [LARGE SCALE GENOMIC DNA]</scope>
    <source>
        <strain evidence="4 5">KR-140</strain>
    </source>
</reference>
<dbReference type="Gene3D" id="3.30.10.20">
    <property type="match status" value="3"/>
</dbReference>
<dbReference type="STRING" id="695939.SAMN00790413_00603"/>
<dbReference type="CDD" id="cd06577">
    <property type="entry name" value="PASTA_pknB"/>
    <property type="match status" value="3"/>
</dbReference>
<keyword evidence="2" id="KW-1133">Transmembrane helix</keyword>
<feature type="domain" description="PASTA" evidence="3">
    <location>
        <begin position="267"/>
        <end position="337"/>
    </location>
</feature>
<feature type="transmembrane region" description="Helical" evidence="2">
    <location>
        <begin position="174"/>
        <end position="193"/>
    </location>
</feature>
<evidence type="ECO:0000256" key="1">
    <source>
        <dbReference type="SAM" id="MobiDB-lite"/>
    </source>
</evidence>
<dbReference type="EMBL" id="FWWU01000009">
    <property type="protein sequence ID" value="SMB89961.1"/>
    <property type="molecule type" value="Genomic_DNA"/>
</dbReference>
<sequence>MTAQATLIDGKYQIVRELSREGHVTLSEVLAGEGVTRRVAWFDVTSPAARQGFHAYRATLRAASPAGLTDVVARPGAYYAVWQPVTGTPLEEVAAQPKPHEEVVEALQDLAARLAEHGSALPDADVLVEGREVRVAYLRPAPEGRTPEEVARLNAAALAPFLGKRVRRKRQPGVWLTFVPGLLFLGGAGYLGAQAAKIYLNPPVQEVVGVVGQPAQAAAGRLVAQGFRVEYVPDNAGGAAIGTVVRQEPSAGTNLPAGRLVTLTFSNPPSLTVPRLEELTVDQARAALRDASLTLGKTVLTVDGTLSKTPRGRIIAQIPEPGATTQRGQPVQILVSSGVRGKETWLTNLSGLAFEAAREHARVAGLKVTRIIQQPSDAPENTVLDQKPAPYARVPVGSPVTLTVAVARYSPPTQPTGSLPLPPPPAPVVQAPVGGQTPGENGAEESAPNGSAGTPDAAQTGTEPDAAPNTSAIPDTSQDIPQQPEGPTDPGTDPGTSASPDASGDASTPGAESTPADAAPRSVRLRYQFPADLPEGTYSIFMRDADGEREVRGATASAELAGNIAEGDVTARGETVFIIRHDGEDYATVTPTP</sequence>
<feature type="domain" description="PASTA" evidence="3">
    <location>
        <begin position="341"/>
        <end position="406"/>
    </location>
</feature>
<accession>A0A1W1VA94</accession>
<keyword evidence="2" id="KW-0812">Transmembrane</keyword>
<dbReference type="OrthoDB" id="54740at2"/>
<evidence type="ECO:0000313" key="4">
    <source>
        <dbReference type="EMBL" id="SMB89961.1"/>
    </source>
</evidence>
<dbReference type="InterPro" id="IPR005543">
    <property type="entry name" value="PASTA_dom"/>
</dbReference>
<dbReference type="RefSeq" id="WP_084048241.1">
    <property type="nucleotide sequence ID" value="NZ_FWWU01000009.1"/>
</dbReference>
<keyword evidence="2" id="KW-0472">Membrane</keyword>
<evidence type="ECO:0000313" key="5">
    <source>
        <dbReference type="Proteomes" id="UP000192582"/>
    </source>
</evidence>
<feature type="compositionally biased region" description="Polar residues" evidence="1">
    <location>
        <begin position="448"/>
        <end position="481"/>
    </location>
</feature>
<feature type="compositionally biased region" description="Low complexity" evidence="1">
    <location>
        <begin position="486"/>
        <end position="496"/>
    </location>
</feature>
<protein>
    <submittedName>
        <fullName evidence="4">PASTA domain, binds beta-lactams</fullName>
    </submittedName>
</protein>
<feature type="domain" description="PASTA" evidence="3">
    <location>
        <begin position="201"/>
        <end position="266"/>
    </location>
</feature>
<dbReference type="Proteomes" id="UP000192582">
    <property type="component" value="Unassembled WGS sequence"/>
</dbReference>